<keyword evidence="9" id="KW-1185">Reference proteome</keyword>
<feature type="transmembrane region" description="Helical" evidence="6">
    <location>
        <begin position="204"/>
        <end position="226"/>
    </location>
</feature>
<feature type="transmembrane region" description="Helical" evidence="6">
    <location>
        <begin position="587"/>
        <end position="607"/>
    </location>
</feature>
<name>A0A0S2W6V7_9FIRM</name>
<feature type="transmembrane region" description="Helical" evidence="6">
    <location>
        <begin position="57"/>
        <end position="79"/>
    </location>
</feature>
<feature type="transmembrane region" description="Helical" evidence="6">
    <location>
        <begin position="549"/>
        <end position="575"/>
    </location>
</feature>
<feature type="domain" description="ABC3 transporter permease C-terminal" evidence="7">
    <location>
        <begin position="62"/>
        <end position="186"/>
    </location>
</feature>
<feature type="transmembrane region" description="Helical" evidence="6">
    <location>
        <begin position="117"/>
        <end position="144"/>
    </location>
</feature>
<dbReference type="PATRIC" id="fig|1297617.4.peg.2755"/>
<evidence type="ECO:0000313" key="8">
    <source>
        <dbReference type="EMBL" id="ALP95068.1"/>
    </source>
</evidence>
<feature type="transmembrane region" description="Helical" evidence="6">
    <location>
        <begin position="492"/>
        <end position="515"/>
    </location>
</feature>
<evidence type="ECO:0000259" key="7">
    <source>
        <dbReference type="Pfam" id="PF02687"/>
    </source>
</evidence>
<dbReference type="InterPro" id="IPR052536">
    <property type="entry name" value="ABC-4_Integral_Memb_Prot"/>
</dbReference>
<evidence type="ECO:0000313" key="9">
    <source>
        <dbReference type="Proteomes" id="UP000064844"/>
    </source>
</evidence>
<proteinExistence type="inferred from homology"/>
<keyword evidence="3 6" id="KW-0812">Transmembrane</keyword>
<dbReference type="eggNOG" id="COG0577">
    <property type="taxonomic scope" value="Bacteria"/>
</dbReference>
<reference evidence="9" key="2">
    <citation type="submission" date="2015-04" db="EMBL/GenBank/DDBJ databases">
        <title>A butyrogenic pathway from the amino acid lysine in a human gut commensal.</title>
        <authorList>
            <person name="de Vos W.M."/>
            <person name="Bui N.T.P."/>
            <person name="Plugge C.M."/>
            <person name="Ritari J."/>
        </authorList>
    </citation>
    <scope>NUCLEOTIDE SEQUENCE [LARGE SCALE GENOMIC DNA]</scope>
    <source>
        <strain evidence="9">AF211</strain>
    </source>
</reference>
<dbReference type="RefSeq" id="WP_058118312.1">
    <property type="nucleotide sequence ID" value="NZ_CP011307.1"/>
</dbReference>
<evidence type="ECO:0000256" key="4">
    <source>
        <dbReference type="ARBA" id="ARBA00022989"/>
    </source>
</evidence>
<reference evidence="8 9" key="1">
    <citation type="journal article" date="2015" name="Nat. Commun.">
        <title>Production of butyrate from lysine and the Amadori product fructoselysine by a human gut commensal.</title>
        <authorList>
            <person name="Bui T.P."/>
            <person name="Ritari J."/>
            <person name="Boeren S."/>
            <person name="de Waard P."/>
            <person name="Plugge C.M."/>
            <person name="de Vos W.M."/>
        </authorList>
    </citation>
    <scope>NUCLEOTIDE SEQUENCE [LARGE SCALE GENOMIC DNA]</scope>
    <source>
        <strain evidence="8 9">AF211</strain>
    </source>
</reference>
<dbReference type="InterPro" id="IPR003838">
    <property type="entry name" value="ABC3_permease_C"/>
</dbReference>
<dbReference type="InterPro" id="IPR027022">
    <property type="entry name" value="ABC_permease_BceB-typ"/>
</dbReference>
<evidence type="ECO:0000256" key="2">
    <source>
        <dbReference type="ARBA" id="ARBA00022475"/>
    </source>
</evidence>
<dbReference type="AlphaFoldDB" id="A0A0S2W6V7"/>
<feature type="transmembrane region" description="Helical" evidence="6">
    <location>
        <begin position="17"/>
        <end position="37"/>
    </location>
</feature>
<evidence type="ECO:0000256" key="6">
    <source>
        <dbReference type="PIRNR" id="PIRNR018968"/>
    </source>
</evidence>
<comment type="similarity">
    <text evidence="6">Belongs to the ABC-4 integral membrane protein family.</text>
</comment>
<dbReference type="PIRSF" id="PIRSF018968">
    <property type="entry name" value="ABC_permease_BceB"/>
    <property type="match status" value="1"/>
</dbReference>
<sequence length="617" mass="67689">MFSKLALRNVTRSLKDYSVYFLTLTFGVSIFYVFNSLESQWCMQMLAKSAHYMVESILIFMNVFSAFVSVVLACLILYANTFLMKRRKRELGTYFLLGLPTARVSLLLFLETLLIGLAALVTGILLGILLSQGLGLLTIAMFSAYPSGEAFGLVLSGKAVGKTALYFGVIFLLVMVFTGLSVSRARLIDLMQSGRRNEEMRERPLWRSVLTFLAGVALLLAAYAMLLLRGLLYIDPLFFLMLALGTLGTLLFFRSLSGFLLRVVKSRKKLYYKGLNMFVLRQFNSRIHTTYLSMTVICLLLLLAIGITACCVGLNNTIEQSTASAAPYDLTIQNYSGDTVRVDISARLTEAGFDTDALLEDSLDFLLYYNDPVLTGFSDEEANAAVSLRDYNALMAMQGKAPLAAAALPALSREPVLTGYGAFTGLAVVSDETAARLSPRRQVFAANYRGDKQAAEDALNAAYASPDFHTEETSFHLGTRIGVYMENMGSKILVLFMGLYLGMVFLLTAAAVLALQQLSQAADNAPRYRILARLGAPEKMRRRSVFTQVFLAFFLPLSLAVVHAAVGMTAANAVIAQVGRVDSAASSAVTACFILVIYGAYFLATYCGSRRILKENR</sequence>
<gene>
    <name evidence="8" type="ORF">IB211_02677</name>
</gene>
<evidence type="ECO:0000256" key="5">
    <source>
        <dbReference type="ARBA" id="ARBA00023136"/>
    </source>
</evidence>
<evidence type="ECO:0000256" key="3">
    <source>
        <dbReference type="ARBA" id="ARBA00022692"/>
    </source>
</evidence>
<evidence type="ECO:0000256" key="1">
    <source>
        <dbReference type="ARBA" id="ARBA00004651"/>
    </source>
</evidence>
<dbReference type="KEGG" id="ibu:IB211_02677"/>
<feature type="transmembrane region" description="Helical" evidence="6">
    <location>
        <begin position="238"/>
        <end position="261"/>
    </location>
</feature>
<keyword evidence="5 6" id="KW-0472">Membrane</keyword>
<organism evidence="8 9">
    <name type="scientific">Intestinimonas butyriciproducens</name>
    <dbReference type="NCBI Taxonomy" id="1297617"/>
    <lineage>
        <taxon>Bacteria</taxon>
        <taxon>Bacillati</taxon>
        <taxon>Bacillota</taxon>
        <taxon>Clostridia</taxon>
        <taxon>Eubacteriales</taxon>
        <taxon>Intestinimonas</taxon>
    </lineage>
</organism>
<dbReference type="Proteomes" id="UP000064844">
    <property type="component" value="Chromosome"/>
</dbReference>
<keyword evidence="2 6" id="KW-1003">Cell membrane</keyword>
<dbReference type="Pfam" id="PF02687">
    <property type="entry name" value="FtsX"/>
    <property type="match status" value="1"/>
</dbReference>
<accession>A0A0S2W6V7</accession>
<dbReference type="EMBL" id="CP011307">
    <property type="protein sequence ID" value="ALP95068.1"/>
    <property type="molecule type" value="Genomic_DNA"/>
</dbReference>
<dbReference type="STRING" id="1297617.IB211_02677"/>
<dbReference type="GO" id="GO:0005886">
    <property type="term" value="C:plasma membrane"/>
    <property type="evidence" value="ECO:0007669"/>
    <property type="project" value="UniProtKB-SubCell"/>
</dbReference>
<feature type="transmembrane region" description="Helical" evidence="6">
    <location>
        <begin position="164"/>
        <end position="183"/>
    </location>
</feature>
<dbReference type="PANTHER" id="PTHR46795">
    <property type="entry name" value="ABC TRANSPORTER PERMEASE-RELATED-RELATED"/>
    <property type="match status" value="1"/>
</dbReference>
<feature type="transmembrane region" description="Helical" evidence="6">
    <location>
        <begin position="291"/>
        <end position="315"/>
    </location>
</feature>
<protein>
    <recommendedName>
        <fullName evidence="7">ABC3 transporter permease C-terminal domain-containing protein</fullName>
    </recommendedName>
</protein>
<dbReference type="PANTHER" id="PTHR46795:SF3">
    <property type="entry name" value="ABC TRANSPORTER PERMEASE"/>
    <property type="match status" value="1"/>
</dbReference>
<dbReference type="GO" id="GO:0055085">
    <property type="term" value="P:transmembrane transport"/>
    <property type="evidence" value="ECO:0007669"/>
    <property type="project" value="UniProtKB-UniRule"/>
</dbReference>
<keyword evidence="6" id="KW-0813">Transport</keyword>
<keyword evidence="4 6" id="KW-1133">Transmembrane helix</keyword>
<comment type="subcellular location">
    <subcellularLocation>
        <location evidence="1 6">Cell membrane</location>
        <topology evidence="1 6">Multi-pass membrane protein</topology>
    </subcellularLocation>
</comment>